<accession>A0A244CMN9</accession>
<dbReference type="PROSITE" id="PS51257">
    <property type="entry name" value="PROKAR_LIPOPROTEIN"/>
    <property type="match status" value="1"/>
</dbReference>
<organism evidence="1 2">
    <name type="scientific">Pseudoalteromonas ulvae</name>
    <dbReference type="NCBI Taxonomy" id="107327"/>
    <lineage>
        <taxon>Bacteria</taxon>
        <taxon>Pseudomonadati</taxon>
        <taxon>Pseudomonadota</taxon>
        <taxon>Gammaproteobacteria</taxon>
        <taxon>Alteromonadales</taxon>
        <taxon>Pseudoalteromonadaceae</taxon>
        <taxon>Pseudoalteromonas</taxon>
    </lineage>
</organism>
<dbReference type="InterPro" id="IPR021431">
    <property type="entry name" value="DUF3080"/>
</dbReference>
<dbReference type="Pfam" id="PF11279">
    <property type="entry name" value="DUF3080"/>
    <property type="match status" value="1"/>
</dbReference>
<comment type="caution">
    <text evidence="1">The sequence shown here is derived from an EMBL/GenBank/DDBJ whole genome shotgun (WGS) entry which is preliminary data.</text>
</comment>
<name>A0A244CMN9_PSEDV</name>
<proteinExistence type="predicted"/>
<dbReference type="AlphaFoldDB" id="A0A244CMN9"/>
<protein>
    <recommendedName>
        <fullName evidence="3">DUF3080 domain-containing protein</fullName>
    </recommendedName>
</protein>
<sequence>MRFITSLLTCLLLSGCSDSPTDTYQTYQSRLQNVHEFKLAPLQPLKPIHVKSQWQSKQTVTFSLLELGKINHCKLSQFIAHHNSQLGKVAPQSEQVKYQINFIQQAPECIKQLDKNRIQTELIAIVKQKRVDLYGQFKHMLLAEPEARSLFKLGDSLDMNESAGLNDTLEALTILASLDQQIKDLAFNSITPDSITEALAKLNRTQFTSQLITSMQQQVHLNQQLTASLDKIDLETLCPIGKNHQQATIFANVFSQFYLKQLQGYQAQLTKQFRQLEPYLTRLWRNEHNQLISPALVRLIGSETEPNLEQRLSTSAKQHVQWWQTFFKQCNISPK</sequence>
<dbReference type="EMBL" id="MWPV01000005">
    <property type="protein sequence ID" value="OUL56862.1"/>
    <property type="molecule type" value="Genomic_DNA"/>
</dbReference>
<evidence type="ECO:0000313" key="2">
    <source>
        <dbReference type="Proteomes" id="UP000194841"/>
    </source>
</evidence>
<evidence type="ECO:0008006" key="3">
    <source>
        <dbReference type="Google" id="ProtNLM"/>
    </source>
</evidence>
<keyword evidence="2" id="KW-1185">Reference proteome</keyword>
<evidence type="ECO:0000313" key="1">
    <source>
        <dbReference type="EMBL" id="OUL56862.1"/>
    </source>
</evidence>
<dbReference type="RefSeq" id="WP_086745117.1">
    <property type="nucleotide sequence ID" value="NZ_MWPV01000005.1"/>
</dbReference>
<dbReference type="OrthoDB" id="5760979at2"/>
<dbReference type="Proteomes" id="UP000194841">
    <property type="component" value="Unassembled WGS sequence"/>
</dbReference>
<gene>
    <name evidence="1" type="ORF">B1199_15955</name>
</gene>
<reference evidence="1 2" key="1">
    <citation type="submission" date="2017-02" db="EMBL/GenBank/DDBJ databases">
        <title>Pseudoalteromonas ulvae TC14 Genome.</title>
        <authorList>
            <person name="Molmeret M."/>
        </authorList>
    </citation>
    <scope>NUCLEOTIDE SEQUENCE [LARGE SCALE GENOMIC DNA]</scope>
    <source>
        <strain evidence="1">TC14</strain>
    </source>
</reference>